<evidence type="ECO:0000313" key="3">
    <source>
        <dbReference type="Proteomes" id="UP000813444"/>
    </source>
</evidence>
<dbReference type="EMBL" id="JAGPNK010000031">
    <property type="protein sequence ID" value="KAH7303569.1"/>
    <property type="molecule type" value="Genomic_DNA"/>
</dbReference>
<feature type="region of interest" description="Disordered" evidence="1">
    <location>
        <begin position="1"/>
        <end position="23"/>
    </location>
</feature>
<feature type="compositionally biased region" description="Polar residues" evidence="1">
    <location>
        <begin position="67"/>
        <end position="81"/>
    </location>
</feature>
<reference evidence="2" key="1">
    <citation type="journal article" date="2021" name="Nat. Commun.">
        <title>Genetic determinants of endophytism in the Arabidopsis root mycobiome.</title>
        <authorList>
            <person name="Mesny F."/>
            <person name="Miyauchi S."/>
            <person name="Thiergart T."/>
            <person name="Pickel B."/>
            <person name="Atanasova L."/>
            <person name="Karlsson M."/>
            <person name="Huettel B."/>
            <person name="Barry K.W."/>
            <person name="Haridas S."/>
            <person name="Chen C."/>
            <person name="Bauer D."/>
            <person name="Andreopoulos W."/>
            <person name="Pangilinan J."/>
            <person name="LaButti K."/>
            <person name="Riley R."/>
            <person name="Lipzen A."/>
            <person name="Clum A."/>
            <person name="Drula E."/>
            <person name="Henrissat B."/>
            <person name="Kohler A."/>
            <person name="Grigoriev I.V."/>
            <person name="Martin F.M."/>
            <person name="Hacquard S."/>
        </authorList>
    </citation>
    <scope>NUCLEOTIDE SEQUENCE</scope>
    <source>
        <strain evidence="2">MPI-CAGE-CH-0235</strain>
    </source>
</reference>
<dbReference type="AlphaFoldDB" id="A0A8K0SDB5"/>
<proteinExistence type="predicted"/>
<accession>A0A8K0SDB5</accession>
<comment type="caution">
    <text evidence="2">The sequence shown here is derived from an EMBL/GenBank/DDBJ whole genome shotgun (WGS) entry which is preliminary data.</text>
</comment>
<feature type="region of interest" description="Disordered" evidence="1">
    <location>
        <begin position="38"/>
        <end position="103"/>
    </location>
</feature>
<sequence length="299" mass="33278">MGLYYPPVSDSEPEPSHSQAGGMFTTLDLNRNCETLQFSQADTNGRPLRPRGSNNSNNRRSSLMRSITTPTFRITPASPQAETPATRSSSGTTSATASATSLGIPPDARTWSLRSSDHVLADVPFSQNSTGRRREGVRLKWARLVGQHSIGNITRYIKAYIYYNGSCVPINNDDLLLVGDLGTEDKSIYFAIRHTIQMKFITEVIRKTDFPYHQLDTKRWACRSFSDLTLPAPLVRDMSLFQQKDALLVLVVDEGQAPDPLVLEAYKGAPLQWHFNEFSLSSFDFSSFVRTALISFGTS</sequence>
<feature type="compositionally biased region" description="Low complexity" evidence="1">
    <location>
        <begin position="83"/>
        <end position="101"/>
    </location>
</feature>
<protein>
    <submittedName>
        <fullName evidence="2">Uncharacterized protein</fullName>
    </submittedName>
</protein>
<gene>
    <name evidence="2" type="ORF">B0I35DRAFT_415033</name>
</gene>
<keyword evidence="3" id="KW-1185">Reference proteome</keyword>
<evidence type="ECO:0000313" key="2">
    <source>
        <dbReference type="EMBL" id="KAH7303569.1"/>
    </source>
</evidence>
<organism evidence="2 3">
    <name type="scientific">Stachybotrys elegans</name>
    <dbReference type="NCBI Taxonomy" id="80388"/>
    <lineage>
        <taxon>Eukaryota</taxon>
        <taxon>Fungi</taxon>
        <taxon>Dikarya</taxon>
        <taxon>Ascomycota</taxon>
        <taxon>Pezizomycotina</taxon>
        <taxon>Sordariomycetes</taxon>
        <taxon>Hypocreomycetidae</taxon>
        <taxon>Hypocreales</taxon>
        <taxon>Stachybotryaceae</taxon>
        <taxon>Stachybotrys</taxon>
    </lineage>
</organism>
<dbReference type="Proteomes" id="UP000813444">
    <property type="component" value="Unassembled WGS sequence"/>
</dbReference>
<name>A0A8K0SDB5_9HYPO</name>
<feature type="compositionally biased region" description="Low complexity" evidence="1">
    <location>
        <begin position="46"/>
        <end position="66"/>
    </location>
</feature>
<evidence type="ECO:0000256" key="1">
    <source>
        <dbReference type="SAM" id="MobiDB-lite"/>
    </source>
</evidence>